<dbReference type="SMART" id="SM00448">
    <property type="entry name" value="REC"/>
    <property type="match status" value="1"/>
</dbReference>
<dbReference type="SUPFAM" id="SSF55781">
    <property type="entry name" value="GAF domain-like"/>
    <property type="match status" value="1"/>
</dbReference>
<evidence type="ECO:0000313" key="12">
    <source>
        <dbReference type="Proteomes" id="UP000466535"/>
    </source>
</evidence>
<keyword evidence="5" id="KW-0418">Kinase</keyword>
<evidence type="ECO:0000256" key="5">
    <source>
        <dbReference type="ARBA" id="ARBA00022777"/>
    </source>
</evidence>
<dbReference type="InterPro" id="IPR013655">
    <property type="entry name" value="PAS_fold_3"/>
</dbReference>
<gene>
    <name evidence="11" type="ORF">GRX03_00495</name>
</gene>
<dbReference type="SUPFAM" id="SSF52172">
    <property type="entry name" value="CheY-like"/>
    <property type="match status" value="1"/>
</dbReference>
<dbReference type="PROSITE" id="PS50112">
    <property type="entry name" value="PAS"/>
    <property type="match status" value="3"/>
</dbReference>
<dbReference type="InterPro" id="IPR003661">
    <property type="entry name" value="HisK_dim/P_dom"/>
</dbReference>
<accession>A0A6B0SWM6</accession>
<dbReference type="InterPro" id="IPR036097">
    <property type="entry name" value="HisK_dim/P_sf"/>
</dbReference>
<name>A0A6B0SWM6_9EURY</name>
<dbReference type="InterPro" id="IPR000700">
    <property type="entry name" value="PAS-assoc_C"/>
</dbReference>
<comment type="catalytic activity">
    <reaction evidence="1">
        <text>ATP + protein L-histidine = ADP + protein N-phospho-L-histidine.</text>
        <dbReference type="EC" id="2.7.13.3"/>
    </reaction>
</comment>
<dbReference type="InterPro" id="IPR036890">
    <property type="entry name" value="HATPase_C_sf"/>
</dbReference>
<dbReference type="OrthoDB" id="8127at2157"/>
<dbReference type="Pfam" id="PF00072">
    <property type="entry name" value="Response_reg"/>
    <property type="match status" value="1"/>
</dbReference>
<dbReference type="EC" id="2.7.13.3" evidence="2"/>
<reference evidence="11 12" key="1">
    <citation type="submission" date="2019-12" db="EMBL/GenBank/DDBJ databases">
        <title>Isolation and characterization of three novel carbon monoxide-oxidizing members of Halobacteria from salione crusts and soils.</title>
        <authorList>
            <person name="Myers M.R."/>
            <person name="King G.M."/>
        </authorList>
    </citation>
    <scope>NUCLEOTIDE SEQUENCE [LARGE SCALE GENOMIC DNA]</scope>
    <source>
        <strain evidence="11 12">WSH3</strain>
    </source>
</reference>
<dbReference type="InterPro" id="IPR052162">
    <property type="entry name" value="Sensor_kinase/Photoreceptor"/>
</dbReference>
<dbReference type="SMART" id="SM00091">
    <property type="entry name" value="PAS"/>
    <property type="match status" value="3"/>
</dbReference>
<dbReference type="InterPro" id="IPR003594">
    <property type="entry name" value="HATPase_dom"/>
</dbReference>
<comment type="caution">
    <text evidence="11">The sequence shown here is derived from an EMBL/GenBank/DDBJ whole genome shotgun (WGS) entry which is preliminary data.</text>
</comment>
<dbReference type="InterPro" id="IPR000014">
    <property type="entry name" value="PAS"/>
</dbReference>
<dbReference type="InterPro" id="IPR005467">
    <property type="entry name" value="His_kinase_dom"/>
</dbReference>
<evidence type="ECO:0000256" key="4">
    <source>
        <dbReference type="ARBA" id="ARBA00022679"/>
    </source>
</evidence>
<dbReference type="Gene3D" id="3.30.450.40">
    <property type="match status" value="1"/>
</dbReference>
<feature type="domain" description="PAS" evidence="9">
    <location>
        <begin position="265"/>
        <end position="337"/>
    </location>
</feature>
<dbReference type="Gene3D" id="3.30.450.20">
    <property type="entry name" value="PAS domain"/>
    <property type="match status" value="3"/>
</dbReference>
<dbReference type="Pfam" id="PF02518">
    <property type="entry name" value="HATPase_c"/>
    <property type="match status" value="1"/>
</dbReference>
<feature type="domain" description="PAS" evidence="9">
    <location>
        <begin position="391"/>
        <end position="465"/>
    </location>
</feature>
<dbReference type="CDD" id="cd00156">
    <property type="entry name" value="REC"/>
    <property type="match status" value="1"/>
</dbReference>
<dbReference type="PROSITE" id="PS50109">
    <property type="entry name" value="HIS_KIN"/>
    <property type="match status" value="1"/>
</dbReference>
<evidence type="ECO:0000259" key="7">
    <source>
        <dbReference type="PROSITE" id="PS50109"/>
    </source>
</evidence>
<dbReference type="Gene3D" id="3.30.565.10">
    <property type="entry name" value="Histidine kinase-like ATPase, C-terminal domain"/>
    <property type="match status" value="1"/>
</dbReference>
<dbReference type="CDD" id="cd00075">
    <property type="entry name" value="HATPase"/>
    <property type="match status" value="1"/>
</dbReference>
<dbReference type="Pfam" id="PF13185">
    <property type="entry name" value="GAF_2"/>
    <property type="match status" value="1"/>
</dbReference>
<proteinExistence type="predicted"/>
<evidence type="ECO:0000259" key="8">
    <source>
        <dbReference type="PROSITE" id="PS50110"/>
    </source>
</evidence>
<protein>
    <recommendedName>
        <fullName evidence="2">histidine kinase</fullName>
        <ecNumber evidence="2">2.7.13.3</ecNumber>
    </recommendedName>
</protein>
<dbReference type="PANTHER" id="PTHR43304">
    <property type="entry name" value="PHYTOCHROME-LIKE PROTEIN CPH1"/>
    <property type="match status" value="1"/>
</dbReference>
<evidence type="ECO:0000259" key="9">
    <source>
        <dbReference type="PROSITE" id="PS50112"/>
    </source>
</evidence>
<feature type="domain" description="PAC" evidence="10">
    <location>
        <begin position="341"/>
        <end position="394"/>
    </location>
</feature>
<dbReference type="PRINTS" id="PR00344">
    <property type="entry name" value="BCTRLSENSOR"/>
</dbReference>
<evidence type="ECO:0000259" key="10">
    <source>
        <dbReference type="PROSITE" id="PS50113"/>
    </source>
</evidence>
<dbReference type="RefSeq" id="WP_159762251.1">
    <property type="nucleotide sequence ID" value="NZ_WUUT01000001.1"/>
</dbReference>
<dbReference type="SMART" id="SM00065">
    <property type="entry name" value="GAF"/>
    <property type="match status" value="1"/>
</dbReference>
<keyword evidence="4" id="KW-0808">Transferase</keyword>
<organism evidence="11 12">
    <name type="scientific">Halovenus carboxidivorans</name>
    <dbReference type="NCBI Taxonomy" id="2692199"/>
    <lineage>
        <taxon>Archaea</taxon>
        <taxon>Methanobacteriati</taxon>
        <taxon>Methanobacteriota</taxon>
        <taxon>Stenosarchaea group</taxon>
        <taxon>Halobacteria</taxon>
        <taxon>Halobacteriales</taxon>
        <taxon>Haloarculaceae</taxon>
        <taxon>Halovenus</taxon>
    </lineage>
</organism>
<dbReference type="SMART" id="SM00086">
    <property type="entry name" value="PAC"/>
    <property type="match status" value="3"/>
</dbReference>
<dbReference type="PANTHER" id="PTHR43304:SF1">
    <property type="entry name" value="PAC DOMAIN-CONTAINING PROTEIN"/>
    <property type="match status" value="1"/>
</dbReference>
<dbReference type="PROSITE" id="PS50110">
    <property type="entry name" value="RESPONSE_REGULATORY"/>
    <property type="match status" value="1"/>
</dbReference>
<dbReference type="EMBL" id="WUUT01000001">
    <property type="protein sequence ID" value="MXR50088.1"/>
    <property type="molecule type" value="Genomic_DNA"/>
</dbReference>
<feature type="modified residue" description="4-aspartylphosphate" evidence="6">
    <location>
        <position position="59"/>
    </location>
</feature>
<dbReference type="GO" id="GO:0000155">
    <property type="term" value="F:phosphorelay sensor kinase activity"/>
    <property type="evidence" value="ECO:0007669"/>
    <property type="project" value="InterPro"/>
</dbReference>
<dbReference type="InterPro" id="IPR029016">
    <property type="entry name" value="GAF-like_dom_sf"/>
</dbReference>
<keyword evidence="3 6" id="KW-0597">Phosphoprotein</keyword>
<dbReference type="Gene3D" id="1.10.287.130">
    <property type="match status" value="1"/>
</dbReference>
<dbReference type="InterPro" id="IPR003018">
    <property type="entry name" value="GAF"/>
</dbReference>
<dbReference type="InterPro" id="IPR011006">
    <property type="entry name" value="CheY-like_superfamily"/>
</dbReference>
<evidence type="ECO:0000256" key="3">
    <source>
        <dbReference type="ARBA" id="ARBA00022553"/>
    </source>
</evidence>
<dbReference type="SUPFAM" id="SSF55785">
    <property type="entry name" value="PYP-like sensor domain (PAS domain)"/>
    <property type="match status" value="3"/>
</dbReference>
<dbReference type="SUPFAM" id="SSF47384">
    <property type="entry name" value="Homodimeric domain of signal transducing histidine kinase"/>
    <property type="match status" value="1"/>
</dbReference>
<dbReference type="Pfam" id="PF08448">
    <property type="entry name" value="PAS_4"/>
    <property type="match status" value="1"/>
</dbReference>
<feature type="domain" description="Histidine kinase" evidence="7">
    <location>
        <begin position="696"/>
        <end position="886"/>
    </location>
</feature>
<dbReference type="Pfam" id="PF08447">
    <property type="entry name" value="PAS_3"/>
    <property type="match status" value="2"/>
</dbReference>
<dbReference type="InterPro" id="IPR035965">
    <property type="entry name" value="PAS-like_dom_sf"/>
</dbReference>
<sequence>MPVSRSVTVLHVDDDSNFGDLVQTVLTRERETFEVLTKTDPEQVLPCLDATAVDCVVSDYDLPGMNGLELLEVVRTEYPDLPFILFTGKGTEEVASRAISAGVTDYLQKQGGTDQFTVLANRIENAVESNRHRQEVTETNRQFEAVLETMSAVVFLKDEQGQYLLANDAFRDLFALDDDVDITNITDEDLFPPAQIEKYQADDREVFETGSVVETVEEVPTDDGVQINLTRKSPVYDESGEVTAICGVTTDITEQKRREETIRTLKERFELAVEGAHLGVWDWDLTTDAVEFNEQWAEMLGYSLDDIDPTLDAWERRVHPDDLPAVEEALEAHKNGATEYYDTEHRMRTASGDWKWIRDVGQIFERDDDGTPLRAVGIHIDIDDRKRAERALREERDLFTSGPVVVFRWEQTARLPVNYVSSNVTDVLGYDAEAFLSGRLRFADIVHEEDRGRVLRHQHDGQTGSFTRDPYRVRTKSGGVRWVLSQTVELDGDGTAERIGYLIDVTERQRTEQQLDEYASTFDQLQETTGDLLRATTPEEVAEVAVDSLETVFEFDVACLWLADEHRQLEPVAQTTRGDDLIGQVPTYSADTESLSWAAYDEQTIRKIDDTHAHERRHNPDTSIRSELIVPLGEFGVLNIGSRTTGAFSDRDVTRVDLWADTIQSALARVDQLQQLKRREAELQAERDRLDEFASFVSHDLRNPLSIASLRLELAMEECNSDHLRDAQQALDRMDGFIEDLLTLAKQGDTIGETEPIDLQHLVSRCWSGIESDAADIEIRDAVVLEADRNRLTSLIENLLTNAVTHGPDGVRITVGALPEEAGFYVADDGEGIPEADSKQVFESGYSTDADGTGIGLAIVEQIADAHGWDVRLTASETGGARFEITGVELVDE</sequence>
<dbReference type="Pfam" id="PF00512">
    <property type="entry name" value="HisKA"/>
    <property type="match status" value="1"/>
</dbReference>
<dbReference type="CDD" id="cd00082">
    <property type="entry name" value="HisKA"/>
    <property type="match status" value="1"/>
</dbReference>
<dbReference type="Gene3D" id="3.40.50.2300">
    <property type="match status" value="1"/>
</dbReference>
<dbReference type="InterPro" id="IPR001610">
    <property type="entry name" value="PAC"/>
</dbReference>
<feature type="domain" description="PAS" evidence="9">
    <location>
        <begin position="139"/>
        <end position="210"/>
    </location>
</feature>
<dbReference type="CDD" id="cd00130">
    <property type="entry name" value="PAS"/>
    <property type="match status" value="3"/>
</dbReference>
<feature type="domain" description="PAC" evidence="10">
    <location>
        <begin position="467"/>
        <end position="517"/>
    </location>
</feature>
<dbReference type="InterPro" id="IPR004358">
    <property type="entry name" value="Sig_transdc_His_kin-like_C"/>
</dbReference>
<evidence type="ECO:0000256" key="2">
    <source>
        <dbReference type="ARBA" id="ARBA00012438"/>
    </source>
</evidence>
<dbReference type="SMART" id="SM00388">
    <property type="entry name" value="HisKA"/>
    <property type="match status" value="1"/>
</dbReference>
<keyword evidence="12" id="KW-1185">Reference proteome</keyword>
<dbReference type="InterPro" id="IPR013656">
    <property type="entry name" value="PAS_4"/>
</dbReference>
<evidence type="ECO:0000256" key="6">
    <source>
        <dbReference type="PROSITE-ProRule" id="PRU00169"/>
    </source>
</evidence>
<dbReference type="AlphaFoldDB" id="A0A6B0SWM6"/>
<dbReference type="PROSITE" id="PS50113">
    <property type="entry name" value="PAC"/>
    <property type="match status" value="3"/>
</dbReference>
<evidence type="ECO:0000256" key="1">
    <source>
        <dbReference type="ARBA" id="ARBA00000085"/>
    </source>
</evidence>
<dbReference type="NCBIfam" id="TIGR00229">
    <property type="entry name" value="sensory_box"/>
    <property type="match status" value="3"/>
</dbReference>
<dbReference type="SUPFAM" id="SSF55874">
    <property type="entry name" value="ATPase domain of HSP90 chaperone/DNA topoisomerase II/histidine kinase"/>
    <property type="match status" value="1"/>
</dbReference>
<feature type="domain" description="PAC" evidence="10">
    <location>
        <begin position="213"/>
        <end position="264"/>
    </location>
</feature>
<dbReference type="Proteomes" id="UP000466535">
    <property type="component" value="Unassembled WGS sequence"/>
</dbReference>
<feature type="domain" description="Response regulatory" evidence="8">
    <location>
        <begin position="8"/>
        <end position="124"/>
    </location>
</feature>
<dbReference type="SMART" id="SM00387">
    <property type="entry name" value="HATPase_c"/>
    <property type="match status" value="1"/>
</dbReference>
<dbReference type="InterPro" id="IPR001789">
    <property type="entry name" value="Sig_transdc_resp-reg_receiver"/>
</dbReference>
<evidence type="ECO:0000313" key="11">
    <source>
        <dbReference type="EMBL" id="MXR50088.1"/>
    </source>
</evidence>